<reference evidence="1" key="2">
    <citation type="submission" date="2017-06" db="EMBL/GenBank/DDBJ databases">
        <title>The pomegranate genome and the genomics of punicalagin biosynthesis.</title>
        <authorList>
            <person name="Xu C."/>
        </authorList>
    </citation>
    <scope>NUCLEOTIDE SEQUENCE [LARGE SCALE GENOMIC DNA]</scope>
    <source>
        <tissue evidence="1">Fresh leaf</tissue>
    </source>
</reference>
<comment type="caution">
    <text evidence="1">The sequence shown here is derived from an EMBL/GenBank/DDBJ whole genome shotgun (WGS) entry which is preliminary data.</text>
</comment>
<evidence type="ECO:0000313" key="3">
    <source>
        <dbReference type="Proteomes" id="UP000197138"/>
    </source>
</evidence>
<evidence type="ECO:0000313" key="1">
    <source>
        <dbReference type="EMBL" id="OWM86913.1"/>
    </source>
</evidence>
<accession>A0A218XPM5</accession>
<dbReference type="Proteomes" id="UP000233551">
    <property type="component" value="Unassembled WGS sequence"/>
</dbReference>
<dbReference type="AlphaFoldDB" id="A0A218XPM5"/>
<proteinExistence type="predicted"/>
<name>A0A218XPM5_PUNGR</name>
<dbReference type="EMBL" id="PGOL01004106">
    <property type="protein sequence ID" value="PKI38420.1"/>
    <property type="molecule type" value="Genomic_DNA"/>
</dbReference>
<gene>
    <name evidence="1" type="ORF">CDL15_Pgr015949</name>
    <name evidence="2" type="ORF">CRG98_041200</name>
</gene>
<reference evidence="3" key="1">
    <citation type="journal article" date="2017" name="Plant J.">
        <title>The pomegranate (Punica granatum L.) genome and the genomics of punicalagin biosynthesis.</title>
        <authorList>
            <person name="Qin G."/>
            <person name="Xu C."/>
            <person name="Ming R."/>
            <person name="Tang H."/>
            <person name="Guyot R."/>
            <person name="Kramer E.M."/>
            <person name="Hu Y."/>
            <person name="Yi X."/>
            <person name="Qi Y."/>
            <person name="Xu X."/>
            <person name="Gao Z."/>
            <person name="Pan H."/>
            <person name="Jian J."/>
            <person name="Tian Y."/>
            <person name="Yue Z."/>
            <person name="Xu Y."/>
        </authorList>
    </citation>
    <scope>NUCLEOTIDE SEQUENCE [LARGE SCALE GENOMIC DNA]</scope>
    <source>
        <strain evidence="3">cv. Dabenzi</strain>
    </source>
</reference>
<sequence length="88" mass="10062">MFIVESPGPLGLTRYKNSSESWCSLVSSRELHGITGAFELESDASYLGSFRVLGFWQSIFVKLLQVLVPRSPLPFLKRRPLFIEEKRD</sequence>
<evidence type="ECO:0000313" key="2">
    <source>
        <dbReference type="EMBL" id="PKI38420.1"/>
    </source>
</evidence>
<protein>
    <submittedName>
        <fullName evidence="1">Uncharacterized protein</fullName>
    </submittedName>
</protein>
<dbReference type="Proteomes" id="UP000197138">
    <property type="component" value="Unassembled WGS sequence"/>
</dbReference>
<organism evidence="1 3">
    <name type="scientific">Punica granatum</name>
    <name type="common">Pomegranate</name>
    <dbReference type="NCBI Taxonomy" id="22663"/>
    <lineage>
        <taxon>Eukaryota</taxon>
        <taxon>Viridiplantae</taxon>
        <taxon>Streptophyta</taxon>
        <taxon>Embryophyta</taxon>
        <taxon>Tracheophyta</taxon>
        <taxon>Spermatophyta</taxon>
        <taxon>Magnoliopsida</taxon>
        <taxon>eudicotyledons</taxon>
        <taxon>Gunneridae</taxon>
        <taxon>Pentapetalae</taxon>
        <taxon>rosids</taxon>
        <taxon>malvids</taxon>
        <taxon>Myrtales</taxon>
        <taxon>Lythraceae</taxon>
        <taxon>Punica</taxon>
    </lineage>
</organism>
<dbReference type="EMBL" id="MTKT01001080">
    <property type="protein sequence ID" value="OWM86913.1"/>
    <property type="molecule type" value="Genomic_DNA"/>
</dbReference>
<evidence type="ECO:0000313" key="4">
    <source>
        <dbReference type="Proteomes" id="UP000233551"/>
    </source>
</evidence>
<reference evidence="2 4" key="3">
    <citation type="submission" date="2017-11" db="EMBL/GenBank/DDBJ databases">
        <title>De-novo sequencing of pomegranate (Punica granatum L.) genome.</title>
        <authorList>
            <person name="Akparov Z."/>
            <person name="Amiraslanov A."/>
            <person name="Hajiyeva S."/>
            <person name="Abbasov M."/>
            <person name="Kaur K."/>
            <person name="Hamwieh A."/>
            <person name="Solovyev V."/>
            <person name="Salamov A."/>
            <person name="Braich B."/>
            <person name="Kosarev P."/>
            <person name="Mahmoud A."/>
            <person name="Hajiyev E."/>
            <person name="Babayeva S."/>
            <person name="Izzatullayeva V."/>
            <person name="Mammadov A."/>
            <person name="Mammadov A."/>
            <person name="Sharifova S."/>
            <person name="Ojaghi J."/>
            <person name="Eynullazada K."/>
            <person name="Bayramov B."/>
            <person name="Abdulazimova A."/>
            <person name="Shahmuradov I."/>
        </authorList>
    </citation>
    <scope>NUCLEOTIDE SEQUENCE [LARGE SCALE GENOMIC DNA]</scope>
    <source>
        <strain evidence="2">AG2017</strain>
        <strain evidence="4">cv. AG2017</strain>
        <tissue evidence="2">Leaf</tissue>
    </source>
</reference>
<keyword evidence="4" id="KW-1185">Reference proteome</keyword>